<sequence>MTHLSTKKAWVLVIVILLELLLVAWSSEDQLRHPDVYLIPKGYVGWVQIHYNVPDAPVLPQNNEGAFLYRIDNQGRLSTSKKDAEFGSALDRYYYVDDQGKKELLDQEKHIHDSVYGSSEWKGRVIHYERFFVGTEEEYQTYESHEPELGE</sequence>
<evidence type="ECO:0000313" key="2">
    <source>
        <dbReference type="EMBL" id="QKG84987.1"/>
    </source>
</evidence>
<accession>A0A7D3XQR6</accession>
<dbReference type="Proteomes" id="UP000503088">
    <property type="component" value="Chromosome"/>
</dbReference>
<dbReference type="EMBL" id="CP048104">
    <property type="protein sequence ID" value="QKG84987.1"/>
    <property type="molecule type" value="Genomic_DNA"/>
</dbReference>
<dbReference type="Pfam" id="PF20862">
    <property type="entry name" value="DUF6843"/>
    <property type="match status" value="1"/>
</dbReference>
<dbReference type="InterPro" id="IPR049293">
    <property type="entry name" value="DUF6843"/>
</dbReference>
<feature type="domain" description="DUF6843" evidence="1">
    <location>
        <begin position="33"/>
        <end position="137"/>
    </location>
</feature>
<organism evidence="2 3">
    <name type="scientific">Kroppenstedtia pulmonis</name>
    <dbReference type="NCBI Taxonomy" id="1380685"/>
    <lineage>
        <taxon>Bacteria</taxon>
        <taxon>Bacillati</taxon>
        <taxon>Bacillota</taxon>
        <taxon>Bacilli</taxon>
        <taxon>Bacillales</taxon>
        <taxon>Thermoactinomycetaceae</taxon>
        <taxon>Kroppenstedtia</taxon>
    </lineage>
</organism>
<dbReference type="KEGG" id="kpul:GXN76_11230"/>
<evidence type="ECO:0000259" key="1">
    <source>
        <dbReference type="Pfam" id="PF20862"/>
    </source>
</evidence>
<reference evidence="2 3" key="1">
    <citation type="submission" date="2020-01" db="EMBL/GenBank/DDBJ databases">
        <authorList>
            <person name="Gulvik C.A."/>
            <person name="Batra D.G."/>
        </authorList>
    </citation>
    <scope>NUCLEOTIDE SEQUENCE [LARGE SCALE GENOMIC DNA]</scope>
    <source>
        <strain evidence="2 3">W9323</strain>
    </source>
</reference>
<name>A0A7D3XQR6_9BACL</name>
<protein>
    <recommendedName>
        <fullName evidence="1">DUF6843 domain-containing protein</fullName>
    </recommendedName>
</protein>
<dbReference type="RefSeq" id="WP_173223214.1">
    <property type="nucleotide sequence ID" value="NZ_CP048104.1"/>
</dbReference>
<keyword evidence="3" id="KW-1185">Reference proteome</keyword>
<dbReference type="AlphaFoldDB" id="A0A7D3XQR6"/>
<gene>
    <name evidence="2" type="ORF">GXN76_11230</name>
</gene>
<proteinExistence type="predicted"/>
<evidence type="ECO:0000313" key="3">
    <source>
        <dbReference type="Proteomes" id="UP000503088"/>
    </source>
</evidence>